<keyword evidence="3" id="KW-1003">Cell membrane</keyword>
<evidence type="ECO:0000256" key="2">
    <source>
        <dbReference type="ARBA" id="ARBA00006464"/>
    </source>
</evidence>
<comment type="caution">
    <text evidence="10">The sequence shown here is derived from an EMBL/GenBank/DDBJ whole genome shotgun (WGS) entry which is preliminary data.</text>
</comment>
<keyword evidence="11" id="KW-1185">Reference proteome</keyword>
<dbReference type="GO" id="GO:0005886">
    <property type="term" value="C:plasma membrane"/>
    <property type="evidence" value="ECO:0007669"/>
    <property type="project" value="UniProtKB-SubCell"/>
</dbReference>
<evidence type="ECO:0000256" key="1">
    <source>
        <dbReference type="ARBA" id="ARBA00004236"/>
    </source>
</evidence>
<comment type="similarity">
    <text evidence="2">Belongs to the bacterial sugar transferase family.</text>
</comment>
<keyword evidence="6 8" id="KW-1133">Transmembrane helix</keyword>
<comment type="subcellular location">
    <subcellularLocation>
        <location evidence="1">Cell membrane</location>
    </subcellularLocation>
</comment>
<gene>
    <name evidence="10" type="ORF">EZ242_00075</name>
</gene>
<dbReference type="OrthoDB" id="9808602at2"/>
<proteinExistence type="inferred from homology"/>
<dbReference type="PANTHER" id="PTHR30576">
    <property type="entry name" value="COLANIC BIOSYNTHESIS UDP-GLUCOSE LIPID CARRIER TRANSFERASE"/>
    <property type="match status" value="1"/>
</dbReference>
<accession>A0A4Z0C0B8</accession>
<evidence type="ECO:0000256" key="3">
    <source>
        <dbReference type="ARBA" id="ARBA00022475"/>
    </source>
</evidence>
<dbReference type="EMBL" id="SMLL01000001">
    <property type="protein sequence ID" value="TFZ05047.1"/>
    <property type="molecule type" value="Genomic_DNA"/>
</dbReference>
<keyword evidence="4 10" id="KW-0808">Transferase</keyword>
<evidence type="ECO:0000256" key="7">
    <source>
        <dbReference type="ARBA" id="ARBA00023136"/>
    </source>
</evidence>
<keyword evidence="5 8" id="KW-0812">Transmembrane</keyword>
<evidence type="ECO:0000256" key="8">
    <source>
        <dbReference type="SAM" id="Phobius"/>
    </source>
</evidence>
<dbReference type="InterPro" id="IPR003362">
    <property type="entry name" value="Bact_transf"/>
</dbReference>
<dbReference type="Proteomes" id="UP000297564">
    <property type="component" value="Unassembled WGS sequence"/>
</dbReference>
<evidence type="ECO:0000313" key="10">
    <source>
        <dbReference type="EMBL" id="TFZ05047.1"/>
    </source>
</evidence>
<feature type="transmembrane region" description="Helical" evidence="8">
    <location>
        <begin position="40"/>
        <end position="66"/>
    </location>
</feature>
<name>A0A4Z0C0B8_9BURK</name>
<feature type="domain" description="Bacterial sugar transferase" evidence="9">
    <location>
        <begin position="38"/>
        <end position="229"/>
    </location>
</feature>
<evidence type="ECO:0000259" key="9">
    <source>
        <dbReference type="Pfam" id="PF02397"/>
    </source>
</evidence>
<dbReference type="Pfam" id="PF02397">
    <property type="entry name" value="Bac_transf"/>
    <property type="match status" value="1"/>
</dbReference>
<sequence>MYRDKSDPLPFAASVITPAEVVHTRPGRELRPRHRAVKRAFDIAGALVFFTLFMPVYLAVATGVAFTSRGPVFYTQRRVGLHGRSFRFYKFRSMRADADRALVRYLDTHPEASEQWHKFQKLDDDPRITRFGAFIRRTSLDELPQFWNVLVGDMSLVGPRPCMQSQRQLYGPYWPDYCALKPGLTGLWQVSGRNRLSFSERVALDTRYAREWSIWMDLRILVKTLRVVATGDGSK</sequence>
<dbReference type="GO" id="GO:0016780">
    <property type="term" value="F:phosphotransferase activity, for other substituted phosphate groups"/>
    <property type="evidence" value="ECO:0007669"/>
    <property type="project" value="TreeGrafter"/>
</dbReference>
<evidence type="ECO:0000256" key="4">
    <source>
        <dbReference type="ARBA" id="ARBA00022679"/>
    </source>
</evidence>
<dbReference type="AlphaFoldDB" id="A0A4Z0C0B8"/>
<protein>
    <submittedName>
        <fullName evidence="10">Sugar transferase</fullName>
    </submittedName>
</protein>
<evidence type="ECO:0000256" key="5">
    <source>
        <dbReference type="ARBA" id="ARBA00022692"/>
    </source>
</evidence>
<reference evidence="10 11" key="1">
    <citation type="submission" date="2019-03" db="EMBL/GenBank/DDBJ databases">
        <title>Ramlibacter rhizophilus CCTCC AB2015357, whole genome shotgun sequence.</title>
        <authorList>
            <person name="Zhang X."/>
            <person name="Feng G."/>
            <person name="Zhu H."/>
        </authorList>
    </citation>
    <scope>NUCLEOTIDE SEQUENCE [LARGE SCALE GENOMIC DNA]</scope>
    <source>
        <strain evidence="10 11">CCTCC AB2015357</strain>
    </source>
</reference>
<evidence type="ECO:0000313" key="11">
    <source>
        <dbReference type="Proteomes" id="UP000297564"/>
    </source>
</evidence>
<dbReference type="PANTHER" id="PTHR30576:SF4">
    <property type="entry name" value="UNDECAPRENYL-PHOSPHATE GALACTOSE PHOSPHOTRANSFERASE"/>
    <property type="match status" value="1"/>
</dbReference>
<organism evidence="10 11">
    <name type="scientific">Ramlibacter rhizophilus</name>
    <dbReference type="NCBI Taxonomy" id="1781167"/>
    <lineage>
        <taxon>Bacteria</taxon>
        <taxon>Pseudomonadati</taxon>
        <taxon>Pseudomonadota</taxon>
        <taxon>Betaproteobacteria</taxon>
        <taxon>Burkholderiales</taxon>
        <taxon>Comamonadaceae</taxon>
        <taxon>Ramlibacter</taxon>
    </lineage>
</organism>
<keyword evidence="7 8" id="KW-0472">Membrane</keyword>
<evidence type="ECO:0000256" key="6">
    <source>
        <dbReference type="ARBA" id="ARBA00022989"/>
    </source>
</evidence>